<dbReference type="PANTHER" id="PTHR14969">
    <property type="entry name" value="SPHINGOSINE-1-PHOSPHATE PHOSPHOHYDROLASE"/>
    <property type="match status" value="1"/>
</dbReference>
<dbReference type="STRING" id="1042163.BRLA_c009810"/>
<feature type="transmembrane region" description="Helical" evidence="1">
    <location>
        <begin position="122"/>
        <end position="140"/>
    </location>
</feature>
<dbReference type="eggNOG" id="COG0671">
    <property type="taxonomic scope" value="Bacteria"/>
</dbReference>
<keyword evidence="1" id="KW-0472">Membrane</keyword>
<feature type="domain" description="Phosphatidic acid phosphatase type 2/haloperoxidase" evidence="2">
    <location>
        <begin position="78"/>
        <end position="186"/>
    </location>
</feature>
<feature type="transmembrane region" description="Helical" evidence="1">
    <location>
        <begin position="81"/>
        <end position="102"/>
    </location>
</feature>
<gene>
    <name evidence="3" type="primary">bcrC</name>
    <name evidence="3" type="ORF">BRLA_c009810</name>
</gene>
<dbReference type="EMBL" id="CP007806">
    <property type="protein sequence ID" value="AIG25321.1"/>
    <property type="molecule type" value="Genomic_DNA"/>
</dbReference>
<dbReference type="SMART" id="SM00014">
    <property type="entry name" value="acidPPc"/>
    <property type="match status" value="1"/>
</dbReference>
<dbReference type="InterPro" id="IPR033879">
    <property type="entry name" value="UPP_Pase"/>
</dbReference>
<name>A0A075R1M9_BRELA</name>
<dbReference type="KEGG" id="blr:BRLA_c009810"/>
<dbReference type="GO" id="GO:0005886">
    <property type="term" value="C:plasma membrane"/>
    <property type="evidence" value="ECO:0007669"/>
    <property type="project" value="InterPro"/>
</dbReference>
<keyword evidence="1" id="KW-1133">Transmembrane helix</keyword>
<evidence type="ECO:0000259" key="2">
    <source>
        <dbReference type="SMART" id="SM00014"/>
    </source>
</evidence>
<reference evidence="3 4" key="1">
    <citation type="journal article" date="2011" name="J. Bacteriol.">
        <title>Genome sequence of Brevibacillus laterosporus LMG 15441, a pathogen of invertebrates.</title>
        <authorList>
            <person name="Djukic M."/>
            <person name="Poehlein A."/>
            <person name="Thurmer A."/>
            <person name="Daniel R."/>
        </authorList>
    </citation>
    <scope>NUCLEOTIDE SEQUENCE [LARGE SCALE GENOMIC DNA]</scope>
    <source>
        <strain evidence="3 4">LMG 15441</strain>
    </source>
</reference>
<feature type="transmembrane region" description="Helical" evidence="1">
    <location>
        <begin position="48"/>
        <end position="69"/>
    </location>
</feature>
<keyword evidence="1" id="KW-0812">Transmembrane</keyword>
<evidence type="ECO:0000256" key="1">
    <source>
        <dbReference type="SAM" id="Phobius"/>
    </source>
</evidence>
<accession>A0A075R1M9</accession>
<evidence type="ECO:0000313" key="4">
    <source>
        <dbReference type="Proteomes" id="UP000005850"/>
    </source>
</evidence>
<dbReference type="EC" id="3.6.1.27" evidence="3"/>
<dbReference type="HOGENOM" id="CLU_072573_8_1_9"/>
<dbReference type="AlphaFoldDB" id="A0A075R1M9"/>
<dbReference type="PANTHER" id="PTHR14969:SF13">
    <property type="entry name" value="AT30094P"/>
    <property type="match status" value="1"/>
</dbReference>
<sequence length="219" mass="25063">MIIVSLVVLLLLFYIGGMSKMSVSELNIDVFRAINDVGKQYAVLNPGVVFIAEYMVYFLGLGLLVYWFTRNHRNRMMVIQAMITFIIAEILGKLAGLFYSHYQPFAVLQDVNQLVEHAIDNSFPSDHSILFFSICASFWLMRKKEGWLWLVLAVFVGLSRVWVGVHYPVDVITGALLGIVSALFVYWAVPRLAFIQRLLALYEKIEQQFLPAKNKSKNF</sequence>
<dbReference type="InterPro" id="IPR000326">
    <property type="entry name" value="PAP2/HPO"/>
</dbReference>
<dbReference type="SUPFAM" id="SSF48317">
    <property type="entry name" value="Acid phosphatase/Vanadium-dependent haloperoxidase"/>
    <property type="match status" value="1"/>
</dbReference>
<dbReference type="Pfam" id="PF01569">
    <property type="entry name" value="PAP2"/>
    <property type="match status" value="1"/>
</dbReference>
<feature type="transmembrane region" description="Helical" evidence="1">
    <location>
        <begin position="147"/>
        <end position="165"/>
    </location>
</feature>
<keyword evidence="4" id="KW-1185">Reference proteome</keyword>
<evidence type="ECO:0000313" key="3">
    <source>
        <dbReference type="EMBL" id="AIG25321.1"/>
    </source>
</evidence>
<dbReference type="CDD" id="cd03385">
    <property type="entry name" value="PAP2_BcrC_like"/>
    <property type="match status" value="1"/>
</dbReference>
<dbReference type="Gene3D" id="1.20.144.10">
    <property type="entry name" value="Phosphatidic acid phosphatase type 2/haloperoxidase"/>
    <property type="match status" value="1"/>
</dbReference>
<proteinExistence type="predicted"/>
<dbReference type="GO" id="GO:0050380">
    <property type="term" value="F:undecaprenyl-diphosphatase activity"/>
    <property type="evidence" value="ECO:0007669"/>
    <property type="project" value="UniProtKB-EC"/>
</dbReference>
<protein>
    <submittedName>
        <fullName evidence="3">Undecaprenyl-diphosphatase BcrC</fullName>
        <ecNumber evidence="3">3.6.1.27</ecNumber>
    </submittedName>
</protein>
<dbReference type="InterPro" id="IPR036938">
    <property type="entry name" value="PAP2/HPO_sf"/>
</dbReference>
<keyword evidence="3" id="KW-0378">Hydrolase</keyword>
<dbReference type="Proteomes" id="UP000005850">
    <property type="component" value="Chromosome"/>
</dbReference>
<feature type="transmembrane region" description="Helical" evidence="1">
    <location>
        <begin position="171"/>
        <end position="189"/>
    </location>
</feature>
<organism evidence="3 4">
    <name type="scientific">Brevibacillus laterosporus LMG 15441</name>
    <dbReference type="NCBI Taxonomy" id="1042163"/>
    <lineage>
        <taxon>Bacteria</taxon>
        <taxon>Bacillati</taxon>
        <taxon>Bacillota</taxon>
        <taxon>Bacilli</taxon>
        <taxon>Bacillales</taxon>
        <taxon>Paenibacillaceae</taxon>
        <taxon>Brevibacillus</taxon>
    </lineage>
</organism>